<name>A0A4C1VIV8_EUMVA</name>
<dbReference type="AlphaFoldDB" id="A0A4C1VIV8"/>
<dbReference type="EMBL" id="BGZK01000336">
    <property type="protein sequence ID" value="GBP37645.1"/>
    <property type="molecule type" value="Genomic_DNA"/>
</dbReference>
<protein>
    <submittedName>
        <fullName evidence="1">Uncharacterized protein</fullName>
    </submittedName>
</protein>
<dbReference type="Proteomes" id="UP000299102">
    <property type="component" value="Unassembled WGS sequence"/>
</dbReference>
<proteinExistence type="predicted"/>
<comment type="caution">
    <text evidence="1">The sequence shown here is derived from an EMBL/GenBank/DDBJ whole genome shotgun (WGS) entry which is preliminary data.</text>
</comment>
<sequence>MYTVPPLPACPRSSRCARRSSAPYPIIYLMQPVIAIYISNAVVKQPLVHTQVREQSAASRVCDSSYGGQARGVGPHTTGAHIEVHECYTASARDCAHRT</sequence>
<evidence type="ECO:0000313" key="2">
    <source>
        <dbReference type="Proteomes" id="UP000299102"/>
    </source>
</evidence>
<keyword evidence="2" id="KW-1185">Reference proteome</keyword>
<evidence type="ECO:0000313" key="1">
    <source>
        <dbReference type="EMBL" id="GBP37645.1"/>
    </source>
</evidence>
<organism evidence="1 2">
    <name type="scientific">Eumeta variegata</name>
    <name type="common">Bagworm moth</name>
    <name type="synonym">Eumeta japonica</name>
    <dbReference type="NCBI Taxonomy" id="151549"/>
    <lineage>
        <taxon>Eukaryota</taxon>
        <taxon>Metazoa</taxon>
        <taxon>Ecdysozoa</taxon>
        <taxon>Arthropoda</taxon>
        <taxon>Hexapoda</taxon>
        <taxon>Insecta</taxon>
        <taxon>Pterygota</taxon>
        <taxon>Neoptera</taxon>
        <taxon>Endopterygota</taxon>
        <taxon>Lepidoptera</taxon>
        <taxon>Glossata</taxon>
        <taxon>Ditrysia</taxon>
        <taxon>Tineoidea</taxon>
        <taxon>Psychidae</taxon>
        <taxon>Oiketicinae</taxon>
        <taxon>Eumeta</taxon>
    </lineage>
</organism>
<accession>A0A4C1VIV8</accession>
<gene>
    <name evidence="1" type="ORF">EVAR_34682_1</name>
</gene>
<reference evidence="1 2" key="1">
    <citation type="journal article" date="2019" name="Commun. Biol.">
        <title>The bagworm genome reveals a unique fibroin gene that provides high tensile strength.</title>
        <authorList>
            <person name="Kono N."/>
            <person name="Nakamura H."/>
            <person name="Ohtoshi R."/>
            <person name="Tomita M."/>
            <person name="Numata K."/>
            <person name="Arakawa K."/>
        </authorList>
    </citation>
    <scope>NUCLEOTIDE SEQUENCE [LARGE SCALE GENOMIC DNA]</scope>
</reference>